<dbReference type="InterPro" id="IPR000152">
    <property type="entry name" value="EGF-type_Asp/Asn_hydroxyl_site"/>
</dbReference>
<evidence type="ECO:0000256" key="14">
    <source>
        <dbReference type="PROSITE-ProRule" id="PRU00076"/>
    </source>
</evidence>
<feature type="domain" description="CUB" evidence="16">
    <location>
        <begin position="1431"/>
        <end position="1544"/>
    </location>
</feature>
<name>A0AAN7NYY8_9COLE</name>
<feature type="domain" description="EGF-like" evidence="17">
    <location>
        <begin position="448"/>
        <end position="485"/>
    </location>
</feature>
<dbReference type="PROSITE" id="PS50026">
    <property type="entry name" value="EGF_3"/>
    <property type="match status" value="4"/>
</dbReference>
<comment type="caution">
    <text evidence="14">Lacks conserved residue(s) required for the propagation of feature annotation.</text>
</comment>
<comment type="caution">
    <text evidence="18">The sequence shown here is derived from an EMBL/GenBank/DDBJ whole genome shotgun (WGS) entry which is preliminary data.</text>
</comment>
<dbReference type="InterPro" id="IPR009030">
    <property type="entry name" value="Growth_fac_rcpt_cys_sf"/>
</dbReference>
<dbReference type="SMART" id="SM00181">
    <property type="entry name" value="EGF"/>
    <property type="match status" value="8"/>
</dbReference>
<evidence type="ECO:0000259" key="16">
    <source>
        <dbReference type="PROSITE" id="PS01180"/>
    </source>
</evidence>
<feature type="domain" description="CUB" evidence="16">
    <location>
        <begin position="610"/>
        <end position="723"/>
    </location>
</feature>
<feature type="signal peptide" evidence="15">
    <location>
        <begin position="1"/>
        <end position="17"/>
    </location>
</feature>
<dbReference type="InterPro" id="IPR018097">
    <property type="entry name" value="EGF_Ca-bd_CS"/>
</dbReference>
<dbReference type="GO" id="GO:0015031">
    <property type="term" value="P:protein transport"/>
    <property type="evidence" value="ECO:0007669"/>
    <property type="project" value="UniProtKB-KW"/>
</dbReference>
<dbReference type="PROSITE" id="PS01186">
    <property type="entry name" value="EGF_2"/>
    <property type="match status" value="2"/>
</dbReference>
<feature type="domain" description="CUB" evidence="16">
    <location>
        <begin position="1308"/>
        <end position="1429"/>
    </location>
</feature>
<keyword evidence="19" id="KW-1185">Reference proteome</keyword>
<feature type="disulfide bond" evidence="14">
    <location>
        <begin position="413"/>
        <end position="423"/>
    </location>
</feature>
<dbReference type="FunFam" id="2.10.25.10:FF:000260">
    <property type="entry name" value="Notch receptor 4"/>
    <property type="match status" value="1"/>
</dbReference>
<dbReference type="GO" id="GO:0005886">
    <property type="term" value="C:plasma membrane"/>
    <property type="evidence" value="ECO:0007669"/>
    <property type="project" value="UniProtKB-SubCell"/>
</dbReference>
<gene>
    <name evidence="18" type="ORF">RN001_016115</name>
</gene>
<feature type="domain" description="CUB" evidence="16">
    <location>
        <begin position="1987"/>
        <end position="2108"/>
    </location>
</feature>
<feature type="domain" description="CUB" evidence="16">
    <location>
        <begin position="1742"/>
        <end position="1855"/>
    </location>
</feature>
<evidence type="ECO:0000256" key="12">
    <source>
        <dbReference type="ARBA" id="ARBA00023180"/>
    </source>
</evidence>
<feature type="domain" description="CUB" evidence="16">
    <location>
        <begin position="2467"/>
        <end position="2577"/>
    </location>
</feature>
<feature type="domain" description="CUB" evidence="16">
    <location>
        <begin position="2885"/>
        <end position="3002"/>
    </location>
</feature>
<feature type="disulfide bond" evidence="14">
    <location>
        <begin position="475"/>
        <end position="484"/>
    </location>
</feature>
<dbReference type="SUPFAM" id="SSF57196">
    <property type="entry name" value="EGF/Laminin"/>
    <property type="match status" value="4"/>
</dbReference>
<evidence type="ECO:0000256" key="5">
    <source>
        <dbReference type="ARBA" id="ARBA00022723"/>
    </source>
</evidence>
<dbReference type="SMART" id="SM00179">
    <property type="entry name" value="EGF_CA"/>
    <property type="match status" value="7"/>
</dbReference>
<dbReference type="FunFam" id="2.10.25.10:FF:000006">
    <property type="entry name" value="Versican core protein-like isoform 1"/>
    <property type="match status" value="1"/>
</dbReference>
<dbReference type="CDD" id="cd00054">
    <property type="entry name" value="EGF_CA"/>
    <property type="match status" value="6"/>
</dbReference>
<organism evidence="18 19">
    <name type="scientific">Aquatica leii</name>
    <dbReference type="NCBI Taxonomy" id="1421715"/>
    <lineage>
        <taxon>Eukaryota</taxon>
        <taxon>Metazoa</taxon>
        <taxon>Ecdysozoa</taxon>
        <taxon>Arthropoda</taxon>
        <taxon>Hexapoda</taxon>
        <taxon>Insecta</taxon>
        <taxon>Pterygota</taxon>
        <taxon>Neoptera</taxon>
        <taxon>Endopterygota</taxon>
        <taxon>Coleoptera</taxon>
        <taxon>Polyphaga</taxon>
        <taxon>Elateriformia</taxon>
        <taxon>Elateroidea</taxon>
        <taxon>Lampyridae</taxon>
        <taxon>Luciolinae</taxon>
        <taxon>Aquatica</taxon>
    </lineage>
</organism>
<dbReference type="InterPro" id="IPR035914">
    <property type="entry name" value="Sperma_CUB_dom_sf"/>
</dbReference>
<feature type="domain" description="EGF-like" evidence="17">
    <location>
        <begin position="179"/>
        <end position="220"/>
    </location>
</feature>
<dbReference type="InterPro" id="IPR000859">
    <property type="entry name" value="CUB_dom"/>
</dbReference>
<keyword evidence="2" id="KW-0813">Transport</keyword>
<feature type="domain" description="CUB" evidence="16">
    <location>
        <begin position="1856"/>
        <end position="1970"/>
    </location>
</feature>
<keyword evidence="3" id="KW-1003">Cell membrane</keyword>
<keyword evidence="9" id="KW-0653">Protein transport</keyword>
<dbReference type="PROSITE" id="PS00010">
    <property type="entry name" value="ASX_HYDROXYL"/>
    <property type="match status" value="2"/>
</dbReference>
<keyword evidence="8" id="KW-0106">Calcium</keyword>
<dbReference type="SMART" id="SM00042">
    <property type="entry name" value="CUB"/>
    <property type="match status" value="24"/>
</dbReference>
<dbReference type="Gene3D" id="2.60.120.290">
    <property type="entry name" value="Spermadhesin, CUB domain"/>
    <property type="match status" value="25"/>
</dbReference>
<feature type="domain" description="CUB" evidence="16">
    <location>
        <begin position="3004"/>
        <end position="3123"/>
    </location>
</feature>
<feature type="domain" description="CUB" evidence="16">
    <location>
        <begin position="1548"/>
        <end position="1658"/>
    </location>
</feature>
<dbReference type="Gene3D" id="2.10.25.10">
    <property type="entry name" value="Laminin"/>
    <property type="match status" value="6"/>
</dbReference>
<dbReference type="InterPro" id="IPR001881">
    <property type="entry name" value="EGF-like_Ca-bd_dom"/>
</dbReference>
<evidence type="ECO:0000259" key="17">
    <source>
        <dbReference type="PROSITE" id="PS50026"/>
    </source>
</evidence>
<dbReference type="PROSITE" id="PS00022">
    <property type="entry name" value="EGF_1"/>
    <property type="match status" value="4"/>
</dbReference>
<keyword evidence="6 15" id="KW-0732">Signal</keyword>
<feature type="disulfide bond" evidence="14">
    <location>
        <begin position="436"/>
        <end position="445"/>
    </location>
</feature>
<feature type="disulfide bond" evidence="13">
    <location>
        <begin position="491"/>
        <end position="518"/>
    </location>
</feature>
<comment type="subcellular location">
    <subcellularLocation>
        <location evidence="1">Cell membrane</location>
        <topology evidence="1">Peripheral membrane protein</topology>
    </subcellularLocation>
</comment>
<dbReference type="PROSITE" id="PS01187">
    <property type="entry name" value="EGF_CA"/>
    <property type="match status" value="1"/>
</dbReference>
<dbReference type="FunFam" id="2.60.120.290:FF:000013">
    <property type="entry name" value="Membrane frizzled-related protein"/>
    <property type="match status" value="8"/>
</dbReference>
<dbReference type="Pfam" id="PF07645">
    <property type="entry name" value="EGF_CA"/>
    <property type="match status" value="2"/>
</dbReference>
<evidence type="ECO:0000313" key="19">
    <source>
        <dbReference type="Proteomes" id="UP001353858"/>
    </source>
</evidence>
<dbReference type="FunFam" id="2.60.120.290:FF:000005">
    <property type="entry name" value="Procollagen C-endopeptidase enhancer 1"/>
    <property type="match status" value="2"/>
</dbReference>
<feature type="domain" description="CUB" evidence="16">
    <location>
        <begin position="1195"/>
        <end position="1307"/>
    </location>
</feature>
<feature type="domain" description="CUB" evidence="16">
    <location>
        <begin position="3426"/>
        <end position="3533"/>
    </location>
</feature>
<dbReference type="FunFam" id="2.60.120.290:FF:000060">
    <property type="entry name" value="Cubilin homolog"/>
    <property type="match status" value="2"/>
</dbReference>
<protein>
    <recommendedName>
        <fullName evidence="20">Cubilin</fullName>
    </recommendedName>
</protein>
<feature type="disulfide bond" evidence="13">
    <location>
        <begin position="610"/>
        <end position="637"/>
    </location>
</feature>
<keyword evidence="11 14" id="KW-1015">Disulfide bond</keyword>
<dbReference type="FunFam" id="2.10.25.10:FF:000038">
    <property type="entry name" value="Fibrillin 2"/>
    <property type="match status" value="1"/>
</dbReference>
<accession>A0AAN7NYY8</accession>
<evidence type="ECO:0000256" key="8">
    <source>
        <dbReference type="ARBA" id="ARBA00022837"/>
    </source>
</evidence>
<evidence type="ECO:0000313" key="18">
    <source>
        <dbReference type="EMBL" id="KAK4871991.1"/>
    </source>
</evidence>
<evidence type="ECO:0008006" key="20">
    <source>
        <dbReference type="Google" id="ProtNLM"/>
    </source>
</evidence>
<dbReference type="PANTHER" id="PTHR24251">
    <property type="entry name" value="OVOCHYMASE-RELATED"/>
    <property type="match status" value="1"/>
</dbReference>
<evidence type="ECO:0000256" key="10">
    <source>
        <dbReference type="ARBA" id="ARBA00023136"/>
    </source>
</evidence>
<keyword evidence="12" id="KW-0325">Glycoprotein</keyword>
<feature type="domain" description="CUB" evidence="16">
    <location>
        <begin position="3130"/>
        <end position="3246"/>
    </location>
</feature>
<dbReference type="FunFam" id="2.10.25.10:FF:000379">
    <property type="entry name" value="Cubilin"/>
    <property type="match status" value="1"/>
</dbReference>
<feature type="chain" id="PRO_5042928529" description="Cubilin" evidence="15">
    <location>
        <begin position="18"/>
        <end position="3543"/>
    </location>
</feature>
<dbReference type="InterPro" id="IPR013032">
    <property type="entry name" value="EGF-like_CS"/>
</dbReference>
<dbReference type="CDD" id="cd22201">
    <property type="entry name" value="cubilin_NTD"/>
    <property type="match status" value="1"/>
</dbReference>
<feature type="domain" description="EGF-like" evidence="17">
    <location>
        <begin position="141"/>
        <end position="177"/>
    </location>
</feature>
<dbReference type="FunFam" id="2.10.25.10:FF:000095">
    <property type="entry name" value="Notch, isoform B"/>
    <property type="match status" value="1"/>
</dbReference>
<keyword evidence="4 14" id="KW-0245">EGF-like domain</keyword>
<feature type="domain" description="CUB" evidence="16">
    <location>
        <begin position="2109"/>
        <end position="2222"/>
    </location>
</feature>
<evidence type="ECO:0000256" key="11">
    <source>
        <dbReference type="ARBA" id="ARBA00023157"/>
    </source>
</evidence>
<feature type="domain" description="CUB" evidence="16">
    <location>
        <begin position="3250"/>
        <end position="3375"/>
    </location>
</feature>
<feature type="domain" description="CUB" evidence="16">
    <location>
        <begin position="2658"/>
        <end position="2768"/>
    </location>
</feature>
<dbReference type="SUPFAM" id="SSF49854">
    <property type="entry name" value="Spermadhesin, CUB domain"/>
    <property type="match status" value="25"/>
</dbReference>
<sequence>MVVRIFLSILWISCALSFSPQPRIITQDGNLIFKPADNKNIQFVTNGDGKIFLNDGDLTNAANLARNASKTLERINTDYYNMYFQIQKFNRVIEGRSGILSRLSVLETGIKNSTNGSYAVLLNRRIRLLQRKVNRLIRLLTKNECAGAPCKNGGTCQDLFNGYVCQCPAEWEGPTCDKDVNECARFAGTDLGCQNGATCVNKPGTYECLCSHGWYGIHCTRETVSCTTGPVAELCGHGICIPQNNRFGYKCLCDQGWTTDTNNPACVVDVDECKSNVPSCSRNPLVPCENTPGSFKCGSCPAGYIGDGYYCNDIDECAVFNGGCSVEPMVRCINTPGSRVCGPCPPGYIGDGTSCVFRGVCGINNGGCHHLAQCRDNPSISSTYVQCICPSGYVGAGIGANGCTQSSQVGNPCATNPCVFGTCIPDNATGSYICNCRRKYTGRNCDIRKDPCQPNPCAHGGTCQSILDISFKCDCTSGYTGTICDVVKQACGGFLTGTTGSIKYPSSQSEVYGTTVSCAWIIQTNATKVLNVTFTHLNLQQSGNCRYDWIQVHDGSNTAAHTFGRFCGTALPNGGRIISTHNRIYLWLRIDSSIKNPGFELYWNSTEPICGGSVSVTSHGTLRSPGHPGNYPPNRDCLWSLSAPLGKRLQFHFFSLMIGDDYNCTKDYLAFYQGSTTLDKLLSRYCVTSHPEPLFSAGPEVLIHFHSDATGNYPGFQISYSAIESIPGCGGVYTSNTGELSSPLENGRYPPDLICEYKIQVPQKSRIRITFISFDLEDESNCHYDSVAIHEGGSSISPLVNKYCGNKLPPSYTSLGNQLFIVFTSDWGNSEVDESGFRLRYETICGGTYSEPSGVLESPGFPQRYREDQICIYEIIQPLGTTISLTFTDFDVEAATNSECMFDYVEIHDGDSENSTLIGQYCEKAPPIIQSTYNYLWIKFESDSSVSAHGFRANYSTTDVGCGGILKSQTGVIKSTLDAGAYLSGSTCMWVIVAPQGFSIQLTWIMFKLEESSVCGFDYVEVYNNHTVNELIGKYCGNKLPPNSVSSSNIVTVKFVSDQSINYDGFVLSYSFVDQESACGGRFFTSTGVIKSPFYPKDYPSNRECIWIITVPSGQQILLNVTDFQLEPYPGCTYDYLEIRNGGTSSSPLIGRYCGSDIPNEIPSHANQIHLLFHTDMSHEHKGFQIIWDSTATRCGGTLTSPKGSIMSPYYPEPYNEDTDCYWKITVGAGSVVQIVFVDLELENHDECLMDFVEILDGPNLNSKSLGKFCKNSNIPFIRSTSSIVTVLFRSDSSVQARGFHLQYNTLCQNTLTGFRGVIESPNFPNNYPFDVDCTWTIEVSKGNKINVTFAQFELVSALVATGCPVNYVDVSNCLIKYKNDDEDFINYGIYCGMKPPSMITINSNIAQIRFVSNSSLVGIGFRLEWQVEGCGGILTKPTGSISTPNYPNAYPEGTQCDWLIQLDYGSSIQITFATIDFEPSNNCNYDYILVTNGIDDTYPVLTKICTKGEKPITLSSTGNSMFVRFVSDYSYHGKGFWANYTSIDTKCGGKMSTFSGSLHSPNYPQNYDKSDLCEWFIEVEDTHLIELTFFDLDLAENCDTDFIKVYDGPSAGYPLLQKICGKTKPGTIRSTRSHMTVELQTGTEFTAKGFLANYTMVSDFFSSNTEHVTLVITHIDSFECANLDYPLKIYNGETKESPLILEYCNTKLPGPIISSGNALHIELTNIAINFVAKYYMVDTECGGVFTGESGTIATPRYPNNYPMEIQCEWTIRVAPGNRLTLSFNEFDLVDSENCYLDYLEIREEDNRGKLIGTFCSSSPNTIEQVGTVWILFKSSRPPNDGVSGKGFLAEYSLIHGIQLEGSFGKIASPLYPNYLFKSETFSWTITVTFGKAIMISFIDFYVESYSDDDCFLSKLEVYDGYDNEAPQLAGLCGITLPETIKSTSNVANVKMIYDSVRHGSRFLLEWIEIDLATKTITPTKGDVEGCGSKDIIDVSNVPMINLTSPGYPYGYEINLKCEWIFSTNPGYHIVIGFIKVDLETYGDSCSADSVRIYNKAEKGEGWELVSEVCRSNQSGDARIHANNLAKVVFETDGYTNQTGFDARIRSMCGGSLYDTDGIIAVNATEFKYIGLCEWNVTVSVGRTIRVEFLELNLNDKSKDASCENYLLLKNGHFPHSPILGIGKYCNNVIPEPLNTTGNHLYVKYFGYPGNVSGFTLSYKEMSQNCGGLITLSQRLNETIISSPNYPNIPSSFTECYWTIRAPPGDSLRVDFIERFDVTISLDCTKAAVELRDGGSKFSPLIGQFCEEIPNSTFSTDNMINIRFFTNLKDPGNGFKAKVSIASCGGVIRGETGELRSPNFNIKSKYPQNSDCTWHLIGAPDHNLVLKFKVFDLMPGDGDCLSLDHVTLEENIKFNDSVSNIGVYCGNLNPGEIYSRTNEVIVRFVSGNKGSNLAGFSLTFNTSRESCGGTLNTEAGIIESPGYPEFNYHDIDCEWIIQVPEGRRIKLEFNDFDLDYSGYSQGIAFYNDEKYKSLIKHNLRNFNTSASVQSSSNVLHIVFWSSKSTTHRGFQAQYSSNEPSICIGDFSKNSGVIRNVNESSYYCTWKHVASSTQTLSLTIGTRFDSTETDSTSCVFPTSALLVTTALLQYTVNYVVYSCGGIVTKQDGFISSPNYPQKYSGTIECAWLLKLPENQKININFVNVDLDPNCEYNYITIYNGELPTSPKIGHFCNNNKPASLTIQGNYMLVEYHADERSTGTGFKMQYQSVIGGCGGIFHDQTGIMESPSYPKDYPNNAECTWEIISQHGYFIVLNFTDRFYIEESKDCENDFIEIWNYVDQWVSLGKKCGRETPKHINSTSNQLRVVFRSNDKITATGFKIEWALHCGGVFEATTKTSYIVSPGYPNDYNNSQECVYTIMTHGEHLNIIFEDFELEAAINCKYDNVTIEGDINSPFYSAYSGNRAVYCGKTKPPPIRSNSNITITFKTDGWISQRGFKILYKLDDCGGVINKPTVISSPRSTDQTVKDVYPPLLNCYWNITAPSDKNVIVKFIEFELEHNLQCFYDYVELFDGITTNETSRLALLCGNLTNHLPLIKSTNNLMTVHFATDYTNHYSGFKAIVYFNFGPKAGCGGVIKVEDNKVIEAPFGQMYFDCQWDIITTKDHVLKITFKEIHLEPCASNQTIGDSNCICNSIEIKDGGPFSETIERICTSSIPPDIITTRNTAWLRLFTIGRTTDRAFKATFTKIPSICGASVRNVTNQTNVLTSPGYPNSYPNNVKCKWILQTNSVTDKINIRFTEFDLVESSTDFHEGICNTDKVQIMDKQGHTSPVGVHDYCGKHALSFDHYSGENEVIVSFTSGYNVPHGKGFKLEYLLAGCNRNFTSVQGRLVITEISKNCVITITAPENYTISIYFIGFTLYDDDSKGCGGIFYNYAGKFTSPLYPKGFREKNTCIWEVKVPQGMFAYLKFSVFDINGATVVVTSYTKDGSEGTVYRYSDSDEAAVIKSENNRLTVQYITTLNSGGSGWVANFLAVTTDTKLDWSF</sequence>
<dbReference type="Proteomes" id="UP001353858">
    <property type="component" value="Unassembled WGS sequence"/>
</dbReference>
<dbReference type="Pfam" id="PF00008">
    <property type="entry name" value="EGF"/>
    <property type="match status" value="2"/>
</dbReference>
<evidence type="ECO:0000256" key="15">
    <source>
        <dbReference type="SAM" id="SignalP"/>
    </source>
</evidence>
<keyword evidence="7" id="KW-0677">Repeat</keyword>
<feature type="domain" description="CUB" evidence="16">
    <location>
        <begin position="491"/>
        <end position="606"/>
    </location>
</feature>
<dbReference type="InterPro" id="IPR000742">
    <property type="entry name" value="EGF"/>
</dbReference>
<evidence type="ECO:0000256" key="9">
    <source>
        <dbReference type="ARBA" id="ARBA00022927"/>
    </source>
</evidence>
<feature type="domain" description="CUB" evidence="16">
    <location>
        <begin position="2772"/>
        <end position="2884"/>
    </location>
</feature>
<dbReference type="InterPro" id="IPR049883">
    <property type="entry name" value="NOTCH1_EGF-like"/>
</dbReference>
<keyword evidence="10" id="KW-0472">Membrane</keyword>
<proteinExistence type="predicted"/>
<evidence type="ECO:0000256" key="4">
    <source>
        <dbReference type="ARBA" id="ARBA00022536"/>
    </source>
</evidence>
<feature type="domain" description="EGF-like" evidence="17">
    <location>
        <begin position="409"/>
        <end position="446"/>
    </location>
</feature>
<evidence type="ECO:0000256" key="1">
    <source>
        <dbReference type="ARBA" id="ARBA00004202"/>
    </source>
</evidence>
<dbReference type="CDD" id="cd00041">
    <property type="entry name" value="CUB"/>
    <property type="match status" value="24"/>
</dbReference>
<dbReference type="SUPFAM" id="SSF57184">
    <property type="entry name" value="Growth factor receptor domain"/>
    <property type="match status" value="1"/>
</dbReference>
<dbReference type="Pfam" id="PF12661">
    <property type="entry name" value="hEGF"/>
    <property type="match status" value="1"/>
</dbReference>
<reference evidence="19" key="1">
    <citation type="submission" date="2023-01" db="EMBL/GenBank/DDBJ databases">
        <title>Key to firefly adult light organ development and bioluminescence: homeobox transcription factors regulate luciferase expression and transportation to peroxisome.</title>
        <authorList>
            <person name="Fu X."/>
        </authorList>
    </citation>
    <scope>NUCLEOTIDE SEQUENCE [LARGE SCALE GENOMIC DNA]</scope>
</reference>
<dbReference type="EMBL" id="JARPUR010000008">
    <property type="protein sequence ID" value="KAK4871991.1"/>
    <property type="molecule type" value="Genomic_DNA"/>
</dbReference>
<evidence type="ECO:0000256" key="3">
    <source>
        <dbReference type="ARBA" id="ARBA00022475"/>
    </source>
</evidence>
<evidence type="ECO:0000256" key="7">
    <source>
        <dbReference type="ARBA" id="ARBA00022737"/>
    </source>
</evidence>
<feature type="domain" description="CUB" evidence="16">
    <location>
        <begin position="2226"/>
        <end position="2342"/>
    </location>
</feature>
<dbReference type="PROSITE" id="PS01180">
    <property type="entry name" value="CUB"/>
    <property type="match status" value="24"/>
</dbReference>
<evidence type="ECO:0000256" key="2">
    <source>
        <dbReference type="ARBA" id="ARBA00022448"/>
    </source>
</evidence>
<feature type="domain" description="CUB" evidence="16">
    <location>
        <begin position="962"/>
        <end position="1073"/>
    </location>
</feature>
<feature type="domain" description="CUB" evidence="16">
    <location>
        <begin position="729"/>
        <end position="844"/>
    </location>
</feature>
<keyword evidence="5" id="KW-0479">Metal-binding</keyword>
<dbReference type="Pfam" id="PF00431">
    <property type="entry name" value="CUB"/>
    <property type="match status" value="24"/>
</dbReference>
<feature type="disulfide bond" evidence="14">
    <location>
        <begin position="210"/>
        <end position="219"/>
    </location>
</feature>
<feature type="domain" description="CUB" evidence="16">
    <location>
        <begin position="2344"/>
        <end position="2463"/>
    </location>
</feature>
<evidence type="ECO:0000256" key="13">
    <source>
        <dbReference type="PROSITE-ProRule" id="PRU00059"/>
    </source>
</evidence>
<evidence type="ECO:0000256" key="6">
    <source>
        <dbReference type="ARBA" id="ARBA00022729"/>
    </source>
</evidence>
<feature type="disulfide bond" evidence="14">
    <location>
        <begin position="167"/>
        <end position="176"/>
    </location>
</feature>
<feature type="domain" description="CUB" evidence="16">
    <location>
        <begin position="845"/>
        <end position="958"/>
    </location>
</feature>
<dbReference type="GO" id="GO:0005509">
    <property type="term" value="F:calcium ion binding"/>
    <property type="evidence" value="ECO:0007669"/>
    <property type="project" value="InterPro"/>
</dbReference>
<feature type="domain" description="CUB" evidence="16">
    <location>
        <begin position="1079"/>
        <end position="1191"/>
    </location>
</feature>